<reference evidence="2" key="1">
    <citation type="journal article" date="2019" name="Curr. Biol.">
        <title>Genome Sequence of Striga asiatica Provides Insight into the Evolution of Plant Parasitism.</title>
        <authorList>
            <person name="Yoshida S."/>
            <person name="Kim S."/>
            <person name="Wafula E.K."/>
            <person name="Tanskanen J."/>
            <person name="Kim Y.M."/>
            <person name="Honaas L."/>
            <person name="Yang Z."/>
            <person name="Spallek T."/>
            <person name="Conn C.E."/>
            <person name="Ichihashi Y."/>
            <person name="Cheong K."/>
            <person name="Cui S."/>
            <person name="Der J.P."/>
            <person name="Gundlach H."/>
            <person name="Jiao Y."/>
            <person name="Hori C."/>
            <person name="Ishida J.K."/>
            <person name="Kasahara H."/>
            <person name="Kiba T."/>
            <person name="Kim M.S."/>
            <person name="Koo N."/>
            <person name="Laohavisit A."/>
            <person name="Lee Y.H."/>
            <person name="Lumba S."/>
            <person name="McCourt P."/>
            <person name="Mortimer J.C."/>
            <person name="Mutuku J.M."/>
            <person name="Nomura T."/>
            <person name="Sasaki-Sekimoto Y."/>
            <person name="Seto Y."/>
            <person name="Wang Y."/>
            <person name="Wakatake T."/>
            <person name="Sakakibara H."/>
            <person name="Demura T."/>
            <person name="Yamaguchi S."/>
            <person name="Yoneyama K."/>
            <person name="Manabe R.I."/>
            <person name="Nelson D.C."/>
            <person name="Schulman A.H."/>
            <person name="Timko M.P."/>
            <person name="dePamphilis C.W."/>
            <person name="Choi D."/>
            <person name="Shirasu K."/>
        </authorList>
    </citation>
    <scope>NUCLEOTIDE SEQUENCE [LARGE SCALE GENOMIC DNA]</scope>
    <source>
        <strain evidence="2">cv. UVA1</strain>
    </source>
</reference>
<evidence type="ECO:0000313" key="2">
    <source>
        <dbReference type="Proteomes" id="UP000325081"/>
    </source>
</evidence>
<organism evidence="1 2">
    <name type="scientific">Striga asiatica</name>
    <name type="common">Asiatic witchweed</name>
    <name type="synonym">Buchnera asiatica</name>
    <dbReference type="NCBI Taxonomy" id="4170"/>
    <lineage>
        <taxon>Eukaryota</taxon>
        <taxon>Viridiplantae</taxon>
        <taxon>Streptophyta</taxon>
        <taxon>Embryophyta</taxon>
        <taxon>Tracheophyta</taxon>
        <taxon>Spermatophyta</taxon>
        <taxon>Magnoliopsida</taxon>
        <taxon>eudicotyledons</taxon>
        <taxon>Gunneridae</taxon>
        <taxon>Pentapetalae</taxon>
        <taxon>asterids</taxon>
        <taxon>lamiids</taxon>
        <taxon>Lamiales</taxon>
        <taxon>Orobanchaceae</taxon>
        <taxon>Buchnereae</taxon>
        <taxon>Striga</taxon>
    </lineage>
</organism>
<comment type="caution">
    <text evidence="1">The sequence shown here is derived from an EMBL/GenBank/DDBJ whole genome shotgun (WGS) entry which is preliminary data.</text>
</comment>
<proteinExistence type="predicted"/>
<gene>
    <name evidence="1" type="ORF">STAS_26949</name>
</gene>
<sequence>MVVIASNDDQTWILRTSGVVRCIAEQRVTETTRIAMRDIGMRVSLASGVAMYNVKMTASMSSMAALRRANAGFGRPRVSAWTAFGCAGPRFEGSHSLFIEEVGDSNLGGFYDHLPVFHEEAQSRRNIFAGT</sequence>
<dbReference type="AlphaFoldDB" id="A0A5A7QZ44"/>
<evidence type="ECO:0000313" key="1">
    <source>
        <dbReference type="EMBL" id="GER49687.1"/>
    </source>
</evidence>
<accession>A0A5A7QZ44</accession>
<protein>
    <submittedName>
        <fullName evidence="1">Pyridoxine 5'-phosphate synthase</fullName>
    </submittedName>
</protein>
<dbReference type="Proteomes" id="UP000325081">
    <property type="component" value="Unassembled WGS sequence"/>
</dbReference>
<dbReference type="EMBL" id="BKCP01008737">
    <property type="protein sequence ID" value="GER49687.1"/>
    <property type="molecule type" value="Genomic_DNA"/>
</dbReference>
<name>A0A5A7QZ44_STRAF</name>
<keyword evidence="2" id="KW-1185">Reference proteome</keyword>